<dbReference type="VEuPathDB" id="VectorBase:LLONM1_010646"/>
<dbReference type="SUPFAM" id="SSF51069">
    <property type="entry name" value="Carbonic anhydrase"/>
    <property type="match status" value="2"/>
</dbReference>
<name>A0A1B0CVX3_LUTLO</name>
<organism evidence="6 7">
    <name type="scientific">Lutzomyia longipalpis</name>
    <name type="common">Sand fly</name>
    <dbReference type="NCBI Taxonomy" id="7200"/>
    <lineage>
        <taxon>Eukaryota</taxon>
        <taxon>Metazoa</taxon>
        <taxon>Ecdysozoa</taxon>
        <taxon>Arthropoda</taxon>
        <taxon>Hexapoda</taxon>
        <taxon>Insecta</taxon>
        <taxon>Pterygota</taxon>
        <taxon>Neoptera</taxon>
        <taxon>Endopterygota</taxon>
        <taxon>Diptera</taxon>
        <taxon>Nematocera</taxon>
        <taxon>Psychodoidea</taxon>
        <taxon>Psychodidae</taxon>
        <taxon>Lutzomyia</taxon>
        <taxon>Lutzomyia</taxon>
    </lineage>
</organism>
<dbReference type="CDD" id="cd00326">
    <property type="entry name" value="alpha_CA"/>
    <property type="match status" value="1"/>
</dbReference>
<evidence type="ECO:0000259" key="4">
    <source>
        <dbReference type="PROSITE" id="PS51144"/>
    </source>
</evidence>
<feature type="domain" description="Alpha-carbonic anhydrase" evidence="4">
    <location>
        <begin position="30"/>
        <end position="330"/>
    </location>
</feature>
<sequence>MKNFCESASIHRIFLKFFIFLTIAERIHCQDFGYDGDKGPSHWGEQYNTCYGKHQSPINIDSLDVVPVNLPPLEFIGFDEQPAKTKLSNNGHTVMLEVDSDPQPAISGGPLDCPYEFMQLHFHWGDNDTVGSEDLIDSLMLEVDSDPQPAISGGPLDCPYEFMQLHFHWGDNDTVGSEDLIDSRSFAMELHVVFYKSAYRNSRAALDHEDGLAVLAFFFEVSPYDNPNFVKFTDLLEQVRLPHTNATFVDPPTLRQLIGYDTTHYYTYNGSLTTPPCSEVVVWIDFKEPIALSHNQIEKFRALEDHEGAKMTHNFRPTQPIGDRVVLFNTDEIIENSLNKKWPPYDVVPEIPPPPHEAPTKPEDSNVEESIPDDVLTEPIFSLGVYCCT</sequence>
<evidence type="ECO:0000313" key="5">
    <source>
        <dbReference type="EMBL" id="MBC1170015.1"/>
    </source>
</evidence>
<proteinExistence type="inferred from homology"/>
<dbReference type="GO" id="GO:0005737">
    <property type="term" value="C:cytoplasm"/>
    <property type="evidence" value="ECO:0007669"/>
    <property type="project" value="TreeGrafter"/>
</dbReference>
<reference evidence="5" key="2">
    <citation type="journal article" date="2020" name="BMC">
        <title>Leishmania infection induces a limited differential gene expression in the sand fly midgut.</title>
        <authorList>
            <person name="Coutinho-Abreu I.V."/>
            <person name="Serafim T.D."/>
            <person name="Meneses C."/>
            <person name="Kamhawi S."/>
            <person name="Oliveira F."/>
            <person name="Valenzuela J.G."/>
        </authorList>
    </citation>
    <scope>NUCLEOTIDE SEQUENCE</scope>
    <source>
        <strain evidence="5">Jacobina</strain>
        <tissue evidence="5">Midgut</tissue>
    </source>
</reference>
<feature type="signal peptide" evidence="3">
    <location>
        <begin position="1"/>
        <end position="29"/>
    </location>
</feature>
<dbReference type="EnsemblMetazoa" id="LLOJ009158-RA">
    <property type="protein sequence ID" value="LLOJ009158-PA"/>
    <property type="gene ID" value="LLOJ009158"/>
</dbReference>
<evidence type="ECO:0000256" key="3">
    <source>
        <dbReference type="SAM" id="SignalP"/>
    </source>
</evidence>
<feature type="region of interest" description="Disordered" evidence="2">
    <location>
        <begin position="345"/>
        <end position="372"/>
    </location>
</feature>
<evidence type="ECO:0000313" key="6">
    <source>
        <dbReference type="EnsemblMetazoa" id="LLOJ009158-PA"/>
    </source>
</evidence>
<dbReference type="PANTHER" id="PTHR18952:SF124">
    <property type="entry name" value="CARBONIC ANHYDRASE 7"/>
    <property type="match status" value="1"/>
</dbReference>
<dbReference type="Proteomes" id="UP000092461">
    <property type="component" value="Unassembled WGS sequence"/>
</dbReference>
<dbReference type="Gene3D" id="3.10.200.10">
    <property type="entry name" value="Alpha carbonic anhydrase"/>
    <property type="match status" value="2"/>
</dbReference>
<dbReference type="Pfam" id="PF00194">
    <property type="entry name" value="Carb_anhydrase"/>
    <property type="match status" value="1"/>
</dbReference>
<dbReference type="GO" id="GO:0004089">
    <property type="term" value="F:carbonate dehydratase activity"/>
    <property type="evidence" value="ECO:0007669"/>
    <property type="project" value="InterPro"/>
</dbReference>
<dbReference type="InterPro" id="IPR023561">
    <property type="entry name" value="Carbonic_anhydrase_a-class"/>
</dbReference>
<dbReference type="GO" id="GO:0008270">
    <property type="term" value="F:zinc ion binding"/>
    <property type="evidence" value="ECO:0007669"/>
    <property type="project" value="InterPro"/>
</dbReference>
<dbReference type="InterPro" id="IPR001148">
    <property type="entry name" value="CA_dom"/>
</dbReference>
<dbReference type="EMBL" id="AJWK01031368">
    <property type="status" value="NOT_ANNOTATED_CDS"/>
    <property type="molecule type" value="Genomic_DNA"/>
</dbReference>
<evidence type="ECO:0000256" key="2">
    <source>
        <dbReference type="SAM" id="MobiDB-lite"/>
    </source>
</evidence>
<dbReference type="SMART" id="SM01057">
    <property type="entry name" value="Carb_anhydrase"/>
    <property type="match status" value="1"/>
</dbReference>
<dbReference type="PANTHER" id="PTHR18952">
    <property type="entry name" value="CARBONIC ANHYDRASE"/>
    <property type="match status" value="1"/>
</dbReference>
<keyword evidence="3" id="KW-0732">Signal</keyword>
<accession>A0A1B0CVX3</accession>
<dbReference type="EMBL" id="AJWK01031369">
    <property type="status" value="NOT_ANNOTATED_CDS"/>
    <property type="molecule type" value="Genomic_DNA"/>
</dbReference>
<dbReference type="VEuPathDB" id="VectorBase:LLOJ009158"/>
<reference evidence="7" key="1">
    <citation type="submission" date="2012-05" db="EMBL/GenBank/DDBJ databases">
        <title>Whole Genome Assembly of Lutzomyia longipalpis.</title>
        <authorList>
            <person name="Richards S."/>
            <person name="Qu C."/>
            <person name="Dillon R."/>
            <person name="Worley K."/>
            <person name="Scherer S."/>
            <person name="Batterton M."/>
            <person name="Taylor A."/>
            <person name="Hawes A."/>
            <person name="Hernandez B."/>
            <person name="Kovar C."/>
            <person name="Mandapat C."/>
            <person name="Pham C."/>
            <person name="Qu C."/>
            <person name="Jing C."/>
            <person name="Bess C."/>
            <person name="Bandaranaike D."/>
            <person name="Ngo D."/>
            <person name="Ongeri F."/>
            <person name="Arias F."/>
            <person name="Lara F."/>
            <person name="Weissenberger G."/>
            <person name="Kamau G."/>
            <person name="Han H."/>
            <person name="Shen H."/>
            <person name="Dinh H."/>
            <person name="Khalil I."/>
            <person name="Jones J."/>
            <person name="Shafer J."/>
            <person name="Jayaseelan J."/>
            <person name="Quiroz J."/>
            <person name="Blankenburg K."/>
            <person name="Nguyen L."/>
            <person name="Jackson L."/>
            <person name="Francisco L."/>
            <person name="Tang L.-Y."/>
            <person name="Pu L.-L."/>
            <person name="Perales L."/>
            <person name="Lorensuhewa L."/>
            <person name="Munidasa M."/>
            <person name="Coyle M."/>
            <person name="Taylor M."/>
            <person name="Puazo M."/>
            <person name="Firestine M."/>
            <person name="Scheel M."/>
            <person name="Javaid M."/>
            <person name="Wang M."/>
            <person name="Li M."/>
            <person name="Tabassum N."/>
            <person name="Saada N."/>
            <person name="Osuji N."/>
            <person name="Aqrawi P."/>
            <person name="Fu Q."/>
            <person name="Thornton R."/>
            <person name="Raj R."/>
            <person name="Goodspeed R."/>
            <person name="Mata R."/>
            <person name="Najjar R."/>
            <person name="Gubbala S."/>
            <person name="Lee S."/>
            <person name="Denson S."/>
            <person name="Patil S."/>
            <person name="Macmil S."/>
            <person name="Qi S."/>
            <person name="Matskevitch T."/>
            <person name="Palculict T."/>
            <person name="Mathew T."/>
            <person name="Vee V."/>
            <person name="Velamala V."/>
            <person name="Korchina V."/>
            <person name="Cai W."/>
            <person name="Liu W."/>
            <person name="Dai W."/>
            <person name="Zou X."/>
            <person name="Zhu Y."/>
            <person name="Zhang Y."/>
            <person name="Wu Y.-Q."/>
            <person name="Xin Y."/>
            <person name="Nazarath L."/>
            <person name="Kovar C."/>
            <person name="Han Y."/>
            <person name="Muzny D."/>
            <person name="Gibbs R."/>
        </authorList>
    </citation>
    <scope>NUCLEOTIDE SEQUENCE [LARGE SCALE GENOMIC DNA]</scope>
    <source>
        <strain evidence="7">Jacobina</strain>
    </source>
</reference>
<keyword evidence="7" id="KW-1185">Reference proteome</keyword>
<dbReference type="AlphaFoldDB" id="A0A1B0CVX3"/>
<feature type="chain" id="PRO_5044555554" evidence="3">
    <location>
        <begin position="30"/>
        <end position="389"/>
    </location>
</feature>
<reference evidence="6" key="3">
    <citation type="submission" date="2020-05" db="UniProtKB">
        <authorList>
            <consortium name="EnsemblMetazoa"/>
        </authorList>
    </citation>
    <scope>IDENTIFICATION</scope>
    <source>
        <strain evidence="6">Jacobina</strain>
    </source>
</reference>
<dbReference type="PROSITE" id="PS51144">
    <property type="entry name" value="ALPHA_CA_2"/>
    <property type="match status" value="1"/>
</dbReference>
<dbReference type="EMBL" id="GITU01001312">
    <property type="protein sequence ID" value="MBC1170015.1"/>
    <property type="molecule type" value="Transcribed_RNA"/>
</dbReference>
<dbReference type="InterPro" id="IPR036398">
    <property type="entry name" value="CA_dom_sf"/>
</dbReference>
<comment type="similarity">
    <text evidence="1">Belongs to the alpha-carbonic anhydrase family.</text>
</comment>
<evidence type="ECO:0000313" key="7">
    <source>
        <dbReference type="Proteomes" id="UP000092461"/>
    </source>
</evidence>
<evidence type="ECO:0000256" key="1">
    <source>
        <dbReference type="ARBA" id="ARBA00010718"/>
    </source>
</evidence>
<protein>
    <submittedName>
        <fullName evidence="5">Putative carbonic anhydrase</fullName>
    </submittedName>
</protein>